<evidence type="ECO:0000256" key="1">
    <source>
        <dbReference type="SAM" id="MobiDB-lite"/>
    </source>
</evidence>
<name>A0A8S4H406_PLAVI</name>
<evidence type="ECO:0000313" key="3">
    <source>
        <dbReference type="EMBL" id="CAG9472698.1"/>
    </source>
</evidence>
<reference evidence="3" key="1">
    <citation type="submission" date="2021-09" db="EMBL/GenBank/DDBJ databases">
        <authorList>
            <consortium name="Pathogen Informatics"/>
        </authorList>
    </citation>
    <scope>NUCLEOTIDE SEQUENCE</scope>
    <source>
        <strain evidence="3">PvW1</strain>
    </source>
</reference>
<gene>
    <name evidence="3" type="ORF">PVW1_140080600</name>
</gene>
<dbReference type="VEuPathDB" id="PlasmoDB:PVPAM_000011900"/>
<evidence type="ECO:0000313" key="4">
    <source>
        <dbReference type="Proteomes" id="UP000779233"/>
    </source>
</evidence>
<accession>A0A8S4H406</accession>
<sequence length="330" mass="38867">MLILIYFYVHLYIPSTYFILQPTYEKGCKLSQYINGLDNNIGIDRVQIKDQLQSVEQDKQHEVEAFFAILSKNYTSINTYCKGIETYCYSYLNHWLDKQKQSNKISVSNATWEVIENSWDILKQNDKFSCERKRYVESLPEKDKCIDLMVYCVNREELKNQCKNPEDGEEFKETFCKNFNEYTNKYYNKFNSESFCLDCTTRYNDYIPAFHESCTLYDIPKTFPKYYNSTNTISEDTSKNSIKNCLQPKVSFSISTLPWKYGLYGVSSLIGFSCLSIFLYKKRTRGSFSSNSPSKKITSKHTDKQHSQELTKKNNSKNKHYNFSYSPTKN</sequence>
<feature type="compositionally biased region" description="Polar residues" evidence="1">
    <location>
        <begin position="286"/>
        <end position="296"/>
    </location>
</feature>
<feature type="compositionally biased region" description="Basic and acidic residues" evidence="1">
    <location>
        <begin position="300"/>
        <end position="312"/>
    </location>
</feature>
<keyword evidence="2" id="KW-0812">Transmembrane</keyword>
<dbReference type="AlphaFoldDB" id="A0A8S4H406"/>
<feature type="region of interest" description="Disordered" evidence="1">
    <location>
        <begin position="285"/>
        <end position="330"/>
    </location>
</feature>
<feature type="compositionally biased region" description="Polar residues" evidence="1">
    <location>
        <begin position="321"/>
        <end position="330"/>
    </location>
</feature>
<protein>
    <submittedName>
        <fullName evidence="3">(malaria parasite P. vivax) hypothetical protein</fullName>
    </submittedName>
</protein>
<dbReference type="Proteomes" id="UP000779233">
    <property type="component" value="Unassembled WGS sequence"/>
</dbReference>
<proteinExistence type="predicted"/>
<organism evidence="3 4">
    <name type="scientific">Plasmodium vivax</name>
    <name type="common">malaria parasite P. vivax</name>
    <dbReference type="NCBI Taxonomy" id="5855"/>
    <lineage>
        <taxon>Eukaryota</taxon>
        <taxon>Sar</taxon>
        <taxon>Alveolata</taxon>
        <taxon>Apicomplexa</taxon>
        <taxon>Aconoidasida</taxon>
        <taxon>Haemosporida</taxon>
        <taxon>Plasmodiidae</taxon>
        <taxon>Plasmodium</taxon>
        <taxon>Plasmodium (Plasmodium)</taxon>
    </lineage>
</organism>
<feature type="transmembrane region" description="Helical" evidence="2">
    <location>
        <begin position="261"/>
        <end position="280"/>
    </location>
</feature>
<dbReference type="EMBL" id="CAJZCX010000003">
    <property type="protein sequence ID" value="CAG9472698.1"/>
    <property type="molecule type" value="Genomic_DNA"/>
</dbReference>
<keyword evidence="2" id="KW-0472">Membrane</keyword>
<comment type="caution">
    <text evidence="3">The sequence shown here is derived from an EMBL/GenBank/DDBJ whole genome shotgun (WGS) entry which is preliminary data.</text>
</comment>
<evidence type="ECO:0000256" key="2">
    <source>
        <dbReference type="SAM" id="Phobius"/>
    </source>
</evidence>
<keyword evidence="2" id="KW-1133">Transmembrane helix</keyword>